<sequence length="54" mass="6252">MWCAKKFEKMLGKPRFKRNAVQMAKAILLEGGIAGKGEKWEEVFQNHDLDTMLK</sequence>
<proteinExistence type="predicted"/>
<accession>A0A2N9EEG1</accession>
<organism evidence="1">
    <name type="scientific">Fagus sylvatica</name>
    <name type="common">Beechnut</name>
    <dbReference type="NCBI Taxonomy" id="28930"/>
    <lineage>
        <taxon>Eukaryota</taxon>
        <taxon>Viridiplantae</taxon>
        <taxon>Streptophyta</taxon>
        <taxon>Embryophyta</taxon>
        <taxon>Tracheophyta</taxon>
        <taxon>Spermatophyta</taxon>
        <taxon>Magnoliopsida</taxon>
        <taxon>eudicotyledons</taxon>
        <taxon>Gunneridae</taxon>
        <taxon>Pentapetalae</taxon>
        <taxon>rosids</taxon>
        <taxon>fabids</taxon>
        <taxon>Fagales</taxon>
        <taxon>Fagaceae</taxon>
        <taxon>Fagus</taxon>
    </lineage>
</organism>
<protein>
    <submittedName>
        <fullName evidence="1">Uncharacterized protein</fullName>
    </submittedName>
</protein>
<gene>
    <name evidence="1" type="ORF">FSB_LOCUS5239</name>
</gene>
<dbReference type="AlphaFoldDB" id="A0A2N9EEG1"/>
<evidence type="ECO:0000313" key="1">
    <source>
        <dbReference type="EMBL" id="SPC77357.1"/>
    </source>
</evidence>
<dbReference type="EMBL" id="OIVN01000269">
    <property type="protein sequence ID" value="SPC77357.1"/>
    <property type="molecule type" value="Genomic_DNA"/>
</dbReference>
<name>A0A2N9EEG1_FAGSY</name>
<reference evidence="1" key="1">
    <citation type="submission" date="2018-02" db="EMBL/GenBank/DDBJ databases">
        <authorList>
            <person name="Cohen D.B."/>
            <person name="Kent A.D."/>
        </authorList>
    </citation>
    <scope>NUCLEOTIDE SEQUENCE</scope>
</reference>